<sequence>MCRLHQFLCFEGIQEYALHSDFELDFRLQLLELLLQFQFDPAFSLHLKWRNLGSLFLVVVLSTSEFLTYCQVLILFYSRRWTI</sequence>
<name>A0A2P6QP11_ROSCH</name>
<evidence type="ECO:0000313" key="2">
    <source>
        <dbReference type="EMBL" id="PRQ35897.1"/>
    </source>
</evidence>
<gene>
    <name evidence="3" type="ORF">RchiOBHm_Chr3g0453811</name>
    <name evidence="2" type="ORF">RchiOBHm_Chr4g0385511</name>
</gene>
<evidence type="ECO:0000313" key="3">
    <source>
        <dbReference type="EMBL" id="PRQ42088.1"/>
    </source>
</evidence>
<keyword evidence="1" id="KW-1133">Transmembrane helix</keyword>
<protein>
    <submittedName>
        <fullName evidence="2">Uncharacterized protein</fullName>
    </submittedName>
</protein>
<keyword evidence="4" id="KW-1185">Reference proteome</keyword>
<dbReference type="Gramene" id="PRQ42088">
    <property type="protein sequence ID" value="PRQ42088"/>
    <property type="gene ID" value="RchiOBHm_Chr3g0453811"/>
</dbReference>
<keyword evidence="1" id="KW-0472">Membrane</keyword>
<dbReference type="Proteomes" id="UP000238479">
    <property type="component" value="Chromosome 4"/>
</dbReference>
<proteinExistence type="predicted"/>
<dbReference type="EMBL" id="PDCK01000041">
    <property type="protein sequence ID" value="PRQ42088.1"/>
    <property type="molecule type" value="Genomic_DNA"/>
</dbReference>
<evidence type="ECO:0000313" key="4">
    <source>
        <dbReference type="Proteomes" id="UP000238479"/>
    </source>
</evidence>
<dbReference type="AlphaFoldDB" id="A0A2P6QP11"/>
<feature type="transmembrane region" description="Helical" evidence="1">
    <location>
        <begin position="55"/>
        <end position="77"/>
    </location>
</feature>
<comment type="caution">
    <text evidence="2">The sequence shown here is derived from an EMBL/GenBank/DDBJ whole genome shotgun (WGS) entry which is preliminary data.</text>
</comment>
<keyword evidence="1" id="KW-0812">Transmembrane</keyword>
<evidence type="ECO:0000256" key="1">
    <source>
        <dbReference type="SAM" id="Phobius"/>
    </source>
</evidence>
<dbReference type="EMBL" id="PDCK01000042">
    <property type="protein sequence ID" value="PRQ35897.1"/>
    <property type="molecule type" value="Genomic_DNA"/>
</dbReference>
<organism evidence="2 4">
    <name type="scientific">Rosa chinensis</name>
    <name type="common">China rose</name>
    <dbReference type="NCBI Taxonomy" id="74649"/>
    <lineage>
        <taxon>Eukaryota</taxon>
        <taxon>Viridiplantae</taxon>
        <taxon>Streptophyta</taxon>
        <taxon>Embryophyta</taxon>
        <taxon>Tracheophyta</taxon>
        <taxon>Spermatophyta</taxon>
        <taxon>Magnoliopsida</taxon>
        <taxon>eudicotyledons</taxon>
        <taxon>Gunneridae</taxon>
        <taxon>Pentapetalae</taxon>
        <taxon>rosids</taxon>
        <taxon>fabids</taxon>
        <taxon>Rosales</taxon>
        <taxon>Rosaceae</taxon>
        <taxon>Rosoideae</taxon>
        <taxon>Rosoideae incertae sedis</taxon>
        <taxon>Rosa</taxon>
    </lineage>
</organism>
<dbReference type="Gramene" id="PRQ35897">
    <property type="protein sequence ID" value="PRQ35897"/>
    <property type="gene ID" value="RchiOBHm_Chr4g0385511"/>
</dbReference>
<accession>A0A2P6QP11</accession>
<reference evidence="2 4" key="1">
    <citation type="journal article" date="2018" name="Nat. Genet.">
        <title>The Rosa genome provides new insights in the design of modern roses.</title>
        <authorList>
            <person name="Bendahmane M."/>
        </authorList>
    </citation>
    <scope>NUCLEOTIDE SEQUENCE [LARGE SCALE GENOMIC DNA]</scope>
    <source>
        <strain evidence="4">cv. Old Blush</strain>
    </source>
</reference>
<dbReference type="Proteomes" id="UP000238479">
    <property type="component" value="Chromosome 3"/>
</dbReference>